<name>A0ABP7QG00_9BURK</name>
<comment type="caution">
    <text evidence="5">The sequence shown here is derived from an EMBL/GenBank/DDBJ whole genome shotgun (WGS) entry which is preliminary data.</text>
</comment>
<dbReference type="NCBIfam" id="TIGR03020">
    <property type="entry name" value="EpsA"/>
    <property type="match status" value="1"/>
</dbReference>
<dbReference type="Proteomes" id="UP001501627">
    <property type="component" value="Unassembled WGS sequence"/>
</dbReference>
<sequence length="270" mass="30535">MSLLSHLTIDELTPLLQSVQRSLTVHSHYELFHWLQEDVQSFLPHDVMIAVWGDFTQGEVCHDVVSSLKGVRTDTFDDKRVQPLASMLFAQWVGCGHTPFCIDRSDNVGLDALDDETTAHALGKMQTGLVHGFKDQRGRHDCLYLLLGPDKLGTAKARDALRFLLPYIDTAFRQVAHLPEQYYDRSRAGGGAVLDDTFDTTVPLCGLSEREMEIMEWVRLGKTNLEIGSILEISAFTVKNHMQRIFKKLDVLNRAQAVAKVELHRHQIAR</sequence>
<evidence type="ECO:0000256" key="3">
    <source>
        <dbReference type="ARBA" id="ARBA00023163"/>
    </source>
</evidence>
<dbReference type="Gene3D" id="1.10.10.10">
    <property type="entry name" value="Winged helix-like DNA-binding domain superfamily/Winged helix DNA-binding domain"/>
    <property type="match status" value="1"/>
</dbReference>
<evidence type="ECO:0000313" key="5">
    <source>
        <dbReference type="EMBL" id="GAA3981921.1"/>
    </source>
</evidence>
<dbReference type="InterPro" id="IPR017470">
    <property type="entry name" value="Tscrpt_reg_EpsA"/>
</dbReference>
<reference evidence="6" key="1">
    <citation type="journal article" date="2019" name="Int. J. Syst. Evol. Microbiol.">
        <title>The Global Catalogue of Microorganisms (GCM) 10K type strain sequencing project: providing services to taxonomists for standard genome sequencing and annotation.</title>
        <authorList>
            <consortium name="The Broad Institute Genomics Platform"/>
            <consortium name="The Broad Institute Genome Sequencing Center for Infectious Disease"/>
            <person name="Wu L."/>
            <person name="Ma J."/>
        </authorList>
    </citation>
    <scope>NUCLEOTIDE SEQUENCE [LARGE SCALE GENOMIC DNA]</scope>
    <source>
        <strain evidence="6">JCM 17561</strain>
    </source>
</reference>
<keyword evidence="1" id="KW-0805">Transcription regulation</keyword>
<dbReference type="EMBL" id="BAABBP010000001">
    <property type="protein sequence ID" value="GAA3981921.1"/>
    <property type="molecule type" value="Genomic_DNA"/>
</dbReference>
<dbReference type="InterPro" id="IPR016032">
    <property type="entry name" value="Sig_transdc_resp-reg_C-effctor"/>
</dbReference>
<keyword evidence="3" id="KW-0804">Transcription</keyword>
<dbReference type="SMART" id="SM00421">
    <property type="entry name" value="HTH_LUXR"/>
    <property type="match status" value="1"/>
</dbReference>
<organism evidence="5 6">
    <name type="scientific">Comamonas faecalis</name>
    <dbReference type="NCBI Taxonomy" id="1387849"/>
    <lineage>
        <taxon>Bacteria</taxon>
        <taxon>Pseudomonadati</taxon>
        <taxon>Pseudomonadota</taxon>
        <taxon>Betaproteobacteria</taxon>
        <taxon>Burkholderiales</taxon>
        <taxon>Comamonadaceae</taxon>
        <taxon>Comamonas</taxon>
    </lineage>
</organism>
<keyword evidence="6" id="KW-1185">Reference proteome</keyword>
<dbReference type="Pfam" id="PF00196">
    <property type="entry name" value="GerE"/>
    <property type="match status" value="1"/>
</dbReference>
<dbReference type="PROSITE" id="PS50043">
    <property type="entry name" value="HTH_LUXR_2"/>
    <property type="match status" value="1"/>
</dbReference>
<evidence type="ECO:0000256" key="1">
    <source>
        <dbReference type="ARBA" id="ARBA00023015"/>
    </source>
</evidence>
<keyword evidence="2" id="KW-0238">DNA-binding</keyword>
<feature type="domain" description="HTH luxR-type" evidence="4">
    <location>
        <begin position="200"/>
        <end position="265"/>
    </location>
</feature>
<evidence type="ECO:0000256" key="2">
    <source>
        <dbReference type="ARBA" id="ARBA00023125"/>
    </source>
</evidence>
<accession>A0ABP7QG00</accession>
<dbReference type="RefSeq" id="WP_103044827.1">
    <property type="nucleotide sequence ID" value="NZ_BAABBP010000001.1"/>
</dbReference>
<dbReference type="SUPFAM" id="SSF46894">
    <property type="entry name" value="C-terminal effector domain of the bipartite response regulators"/>
    <property type="match status" value="1"/>
</dbReference>
<dbReference type="InterPro" id="IPR036388">
    <property type="entry name" value="WH-like_DNA-bd_sf"/>
</dbReference>
<evidence type="ECO:0000313" key="6">
    <source>
        <dbReference type="Proteomes" id="UP001501627"/>
    </source>
</evidence>
<gene>
    <name evidence="5" type="ORF">GCM10022279_01930</name>
</gene>
<dbReference type="CDD" id="cd06170">
    <property type="entry name" value="LuxR_C_like"/>
    <property type="match status" value="1"/>
</dbReference>
<dbReference type="PANTHER" id="PTHR44688">
    <property type="entry name" value="DNA-BINDING TRANSCRIPTIONAL ACTIVATOR DEVR_DOSR"/>
    <property type="match status" value="1"/>
</dbReference>
<dbReference type="PROSITE" id="PS00622">
    <property type="entry name" value="HTH_LUXR_1"/>
    <property type="match status" value="1"/>
</dbReference>
<protein>
    <recommendedName>
        <fullName evidence="4">HTH luxR-type domain-containing protein</fullName>
    </recommendedName>
</protein>
<dbReference type="PANTHER" id="PTHR44688:SF16">
    <property type="entry name" value="DNA-BINDING TRANSCRIPTIONAL ACTIVATOR DEVR_DOSR"/>
    <property type="match status" value="1"/>
</dbReference>
<dbReference type="InterPro" id="IPR000792">
    <property type="entry name" value="Tscrpt_reg_LuxR_C"/>
</dbReference>
<proteinExistence type="predicted"/>
<evidence type="ECO:0000259" key="4">
    <source>
        <dbReference type="PROSITE" id="PS50043"/>
    </source>
</evidence>
<dbReference type="PRINTS" id="PR00038">
    <property type="entry name" value="HTHLUXR"/>
</dbReference>